<dbReference type="PANTHER" id="PTHR43725:SF53">
    <property type="entry name" value="UDP-ARABINOSE 4-EPIMERASE 1"/>
    <property type="match status" value="1"/>
</dbReference>
<dbReference type="NCBIfam" id="TIGR01179">
    <property type="entry name" value="galE"/>
    <property type="match status" value="1"/>
</dbReference>
<sequence length="342" mass="36829">MRQPQVAAVRHGRKGNDVVVLVIGGAGYIGSHAARALRRAGHEVIIFDNLSTGYEFLATGFELVKGDVLDAAALGRVLPRSDAVMHFAAHAYVGESVLNPKKYFHNNVEGGLSLLNAALAAGVKKIIFSSTCAVYGEPAKVPMEENTPRQPVNPYGVSKLFFEQALESYDRAYGFRFASLRYFNAAGADESGEIGELHDPETHLIPLALGAAAGRAPELQVFGSDYPTPDGTCIRDYVHVNDLADVHVKALDHLAAGRDSFAVNVGTGQGYSVQEVILEVERVTGRPVPRKIGPRRAGDPPMLVANPARAQALLQWKATRGLHDVVATAWNWMERSRGVAAK</sequence>
<evidence type="ECO:0000256" key="8">
    <source>
        <dbReference type="ARBA" id="ARBA00023235"/>
    </source>
</evidence>
<comment type="subunit">
    <text evidence="10">Homodimer.</text>
</comment>
<evidence type="ECO:0000256" key="9">
    <source>
        <dbReference type="ARBA" id="ARBA00023277"/>
    </source>
</evidence>
<evidence type="ECO:0000256" key="3">
    <source>
        <dbReference type="ARBA" id="ARBA00004947"/>
    </source>
</evidence>
<dbReference type="CDD" id="cd05247">
    <property type="entry name" value="UDP_G4E_1_SDR_e"/>
    <property type="match status" value="1"/>
</dbReference>
<dbReference type="GO" id="GO:0033499">
    <property type="term" value="P:galactose catabolic process via UDP-galactose, Leloir pathway"/>
    <property type="evidence" value="ECO:0007669"/>
    <property type="project" value="TreeGrafter"/>
</dbReference>
<dbReference type="GO" id="GO:0003978">
    <property type="term" value="F:UDP-glucose 4-epimerase activity"/>
    <property type="evidence" value="ECO:0007669"/>
    <property type="project" value="UniProtKB-UniRule"/>
</dbReference>
<evidence type="ECO:0000256" key="5">
    <source>
        <dbReference type="ARBA" id="ARBA00013189"/>
    </source>
</evidence>
<evidence type="ECO:0000256" key="4">
    <source>
        <dbReference type="ARBA" id="ARBA00007637"/>
    </source>
</evidence>
<comment type="cofactor">
    <cofactor evidence="2 10">
        <name>NAD(+)</name>
        <dbReference type="ChEBI" id="CHEBI:57540"/>
    </cofactor>
</comment>
<dbReference type="Proteomes" id="UP000238701">
    <property type="component" value="Unassembled WGS sequence"/>
</dbReference>
<protein>
    <recommendedName>
        <fullName evidence="6 10">UDP-glucose 4-epimerase</fullName>
        <ecNumber evidence="5 10">5.1.3.2</ecNumber>
    </recommendedName>
</protein>
<evidence type="ECO:0000256" key="1">
    <source>
        <dbReference type="ARBA" id="ARBA00000083"/>
    </source>
</evidence>
<comment type="similarity">
    <text evidence="4 10">Belongs to the NAD(P)-dependent epimerase/dehydratase family.</text>
</comment>
<comment type="pathway">
    <text evidence="3 10">Carbohydrate metabolism; galactose metabolism.</text>
</comment>
<evidence type="ECO:0000256" key="7">
    <source>
        <dbReference type="ARBA" id="ARBA00023027"/>
    </source>
</evidence>
<evidence type="ECO:0000313" key="13">
    <source>
        <dbReference type="Proteomes" id="UP000238701"/>
    </source>
</evidence>
<dbReference type="UniPathway" id="UPA00214"/>
<keyword evidence="9 10" id="KW-0119">Carbohydrate metabolism</keyword>
<dbReference type="Gene3D" id="3.40.50.720">
    <property type="entry name" value="NAD(P)-binding Rossmann-like Domain"/>
    <property type="match status" value="1"/>
</dbReference>
<accession>A0A2U3L9I5</accession>
<dbReference type="InterPro" id="IPR001509">
    <property type="entry name" value="Epimerase_deHydtase"/>
</dbReference>
<proteinExistence type="inferred from homology"/>
<evidence type="ECO:0000259" key="11">
    <source>
        <dbReference type="PROSITE" id="PS50206"/>
    </source>
</evidence>
<feature type="domain" description="Rhodanese" evidence="11">
    <location>
        <begin position="10"/>
        <end position="65"/>
    </location>
</feature>
<dbReference type="AlphaFoldDB" id="A0A2U3L9I5"/>
<evidence type="ECO:0000256" key="6">
    <source>
        <dbReference type="ARBA" id="ARBA00018569"/>
    </source>
</evidence>
<dbReference type="EC" id="5.1.3.2" evidence="5 10"/>
<gene>
    <name evidence="12" type="primary">exoB</name>
    <name evidence="12" type="ORF">SBA1_850013</name>
</gene>
<name>A0A2U3L9I5_9BACT</name>
<dbReference type="InterPro" id="IPR005886">
    <property type="entry name" value="UDP_G4E"/>
</dbReference>
<keyword evidence="7 10" id="KW-0520">NAD</keyword>
<dbReference type="PANTHER" id="PTHR43725">
    <property type="entry name" value="UDP-GLUCOSE 4-EPIMERASE"/>
    <property type="match status" value="1"/>
</dbReference>
<keyword evidence="8 10" id="KW-0413">Isomerase</keyword>
<evidence type="ECO:0000313" key="12">
    <source>
        <dbReference type="EMBL" id="SPF48470.1"/>
    </source>
</evidence>
<dbReference type="InterPro" id="IPR036291">
    <property type="entry name" value="NAD(P)-bd_dom_sf"/>
</dbReference>
<dbReference type="InterPro" id="IPR001763">
    <property type="entry name" value="Rhodanese-like_dom"/>
</dbReference>
<dbReference type="Pfam" id="PF01370">
    <property type="entry name" value="Epimerase"/>
    <property type="match status" value="1"/>
</dbReference>
<evidence type="ECO:0000256" key="10">
    <source>
        <dbReference type="RuleBase" id="RU366046"/>
    </source>
</evidence>
<comment type="catalytic activity">
    <reaction evidence="1 10">
        <text>UDP-alpha-D-glucose = UDP-alpha-D-galactose</text>
        <dbReference type="Rhea" id="RHEA:22168"/>
        <dbReference type="ChEBI" id="CHEBI:58885"/>
        <dbReference type="ChEBI" id="CHEBI:66914"/>
        <dbReference type="EC" id="5.1.3.2"/>
    </reaction>
</comment>
<dbReference type="SUPFAM" id="SSF51735">
    <property type="entry name" value="NAD(P)-binding Rossmann-fold domains"/>
    <property type="match status" value="1"/>
</dbReference>
<reference evidence="13" key="1">
    <citation type="submission" date="2018-02" db="EMBL/GenBank/DDBJ databases">
        <authorList>
            <person name="Hausmann B."/>
        </authorList>
    </citation>
    <scope>NUCLEOTIDE SEQUENCE [LARGE SCALE GENOMIC DNA]</scope>
    <source>
        <strain evidence="13">Peat soil MAG SbA1</strain>
    </source>
</reference>
<dbReference type="PROSITE" id="PS50206">
    <property type="entry name" value="RHODANESE_3"/>
    <property type="match status" value="1"/>
</dbReference>
<organism evidence="12 13">
    <name type="scientific">Candidatus Sulfotelmatobacter kueseliae</name>
    <dbReference type="NCBI Taxonomy" id="2042962"/>
    <lineage>
        <taxon>Bacteria</taxon>
        <taxon>Pseudomonadati</taxon>
        <taxon>Acidobacteriota</taxon>
        <taxon>Terriglobia</taxon>
        <taxon>Terriglobales</taxon>
        <taxon>Candidatus Korobacteraceae</taxon>
        <taxon>Candidatus Sulfotelmatobacter</taxon>
    </lineage>
</organism>
<evidence type="ECO:0000256" key="2">
    <source>
        <dbReference type="ARBA" id="ARBA00001911"/>
    </source>
</evidence>
<dbReference type="Gene3D" id="3.90.25.10">
    <property type="entry name" value="UDP-galactose 4-epimerase, domain 1"/>
    <property type="match status" value="1"/>
</dbReference>
<dbReference type="EMBL" id="OMOD01000183">
    <property type="protein sequence ID" value="SPF48470.1"/>
    <property type="molecule type" value="Genomic_DNA"/>
</dbReference>